<name>A0A1H3FYW4_9PSED</name>
<keyword evidence="2" id="KW-1185">Reference proteome</keyword>
<evidence type="ECO:0000313" key="2">
    <source>
        <dbReference type="Proteomes" id="UP000243778"/>
    </source>
</evidence>
<evidence type="ECO:0000313" key="1">
    <source>
        <dbReference type="EMBL" id="SDX96120.1"/>
    </source>
</evidence>
<sequence length="312" mass="34669">MRKLLLLSILGALIAGLATFVGWAERRPPSHYLSDLRSELSTDAGTPGASGNLLLIRPQLFPVDYQSPAHLRLKLAAALDRARAAGLLSPQTLVVLPEHIGTWLIAAGEKTELYQARDRQEVRDWMLLGNPLLAVQVLMQNLDAERLDEALLRMKARRMAADYQQLFSGLAREYRVNLLAGSILLPLPHLENGQLAIGDGPLRTVSLAFGPDGQVLGELYSEAWPQPHDRREPQRLHIGERELLIERDWQPGYPQSRVLTANGEQVSEPLYLRGKLSWPVGGAPRRVELTPVEMQRGQAPGSQLLNLWIAPQ</sequence>
<organism evidence="1 2">
    <name type="scientific">Pseudomonas kuykendallii</name>
    <dbReference type="NCBI Taxonomy" id="1007099"/>
    <lineage>
        <taxon>Bacteria</taxon>
        <taxon>Pseudomonadati</taxon>
        <taxon>Pseudomonadota</taxon>
        <taxon>Gammaproteobacteria</taxon>
        <taxon>Pseudomonadales</taxon>
        <taxon>Pseudomonadaceae</taxon>
        <taxon>Pseudomonas</taxon>
    </lineage>
</organism>
<proteinExistence type="predicted"/>
<reference evidence="2" key="1">
    <citation type="submission" date="2016-10" db="EMBL/GenBank/DDBJ databases">
        <authorList>
            <person name="Varghese N."/>
            <person name="Submissions S."/>
        </authorList>
    </citation>
    <scope>NUCLEOTIDE SEQUENCE [LARGE SCALE GENOMIC DNA]</scope>
    <source>
        <strain evidence="2">NRRL B-59562</strain>
    </source>
</reference>
<dbReference type="RefSeq" id="WP_090231622.1">
    <property type="nucleotide sequence ID" value="NZ_CAURGU010000027.1"/>
</dbReference>
<dbReference type="STRING" id="1007099.SAMN05216287_4222"/>
<dbReference type="OrthoDB" id="6930495at2"/>
<dbReference type="InterPro" id="IPR036526">
    <property type="entry name" value="C-N_Hydrolase_sf"/>
</dbReference>
<dbReference type="EMBL" id="FNNU01000008">
    <property type="protein sequence ID" value="SDX96120.1"/>
    <property type="molecule type" value="Genomic_DNA"/>
</dbReference>
<dbReference type="SUPFAM" id="SSF56317">
    <property type="entry name" value="Carbon-nitrogen hydrolase"/>
    <property type="match status" value="1"/>
</dbReference>
<gene>
    <name evidence="1" type="ORF">SAMN05216287_4222</name>
</gene>
<protein>
    <recommendedName>
        <fullName evidence="3">Hydrolase</fullName>
    </recommendedName>
</protein>
<dbReference type="AlphaFoldDB" id="A0A1H3FYW4"/>
<accession>A0A1H3FYW4</accession>
<dbReference type="Proteomes" id="UP000243778">
    <property type="component" value="Unassembled WGS sequence"/>
</dbReference>
<evidence type="ECO:0008006" key="3">
    <source>
        <dbReference type="Google" id="ProtNLM"/>
    </source>
</evidence>